<evidence type="ECO:0000313" key="1">
    <source>
        <dbReference type="EMBL" id="GIY47452.1"/>
    </source>
</evidence>
<dbReference type="EMBL" id="BPLR01011583">
    <property type="protein sequence ID" value="GIY47452.1"/>
    <property type="molecule type" value="Genomic_DNA"/>
</dbReference>
<reference evidence="1 2" key="1">
    <citation type="submission" date="2021-06" db="EMBL/GenBank/DDBJ databases">
        <title>Caerostris extrusa draft genome.</title>
        <authorList>
            <person name="Kono N."/>
            <person name="Arakawa K."/>
        </authorList>
    </citation>
    <scope>NUCLEOTIDE SEQUENCE [LARGE SCALE GENOMIC DNA]</scope>
</reference>
<protein>
    <submittedName>
        <fullName evidence="1">Uncharacterized protein</fullName>
    </submittedName>
</protein>
<organism evidence="1 2">
    <name type="scientific">Caerostris extrusa</name>
    <name type="common">Bark spider</name>
    <name type="synonym">Caerostris bankana</name>
    <dbReference type="NCBI Taxonomy" id="172846"/>
    <lineage>
        <taxon>Eukaryota</taxon>
        <taxon>Metazoa</taxon>
        <taxon>Ecdysozoa</taxon>
        <taxon>Arthropoda</taxon>
        <taxon>Chelicerata</taxon>
        <taxon>Arachnida</taxon>
        <taxon>Araneae</taxon>
        <taxon>Araneomorphae</taxon>
        <taxon>Entelegynae</taxon>
        <taxon>Araneoidea</taxon>
        <taxon>Araneidae</taxon>
        <taxon>Caerostris</taxon>
    </lineage>
</organism>
<evidence type="ECO:0000313" key="2">
    <source>
        <dbReference type="Proteomes" id="UP001054945"/>
    </source>
</evidence>
<gene>
    <name evidence="1" type="ORF">CEXT_339211</name>
</gene>
<comment type="caution">
    <text evidence="1">The sequence shown here is derived from an EMBL/GenBank/DDBJ whole genome shotgun (WGS) entry which is preliminary data.</text>
</comment>
<accession>A0AAV4TQ66</accession>
<keyword evidence="2" id="KW-1185">Reference proteome</keyword>
<dbReference type="AlphaFoldDB" id="A0AAV4TQ66"/>
<proteinExistence type="predicted"/>
<dbReference type="Proteomes" id="UP001054945">
    <property type="component" value="Unassembled WGS sequence"/>
</dbReference>
<name>A0AAV4TQ66_CAEEX</name>
<sequence length="244" mass="26690">MPEPAGSLSTKPLLFGWFLLRGRGVVRLSSACVHPSTKERDAKCPERSPALPPCARMEGRVRRHPTVGSSACADQASRVCCASRQLMLAVPTGALMEAPVSARTLVIIASARQVTSVATVRSPRMASVRTLSWLSSPCSPPPTMCQWYSPPTTEMPCSFTTSGLKAGSIRFPGPRDCRIAAHLVLRGSRTAITRISANVPVLGWQMAQGYCHQERKGEALFKDVRHYRDLVLQYMIFSKTMLFS</sequence>